<dbReference type="GO" id="GO:0003700">
    <property type="term" value="F:DNA-binding transcription factor activity"/>
    <property type="evidence" value="ECO:0007669"/>
    <property type="project" value="TreeGrafter"/>
</dbReference>
<dbReference type="EMBL" id="CP072793">
    <property type="protein sequence ID" value="QTR54745.1"/>
    <property type="molecule type" value="Genomic_DNA"/>
</dbReference>
<dbReference type="InterPro" id="IPR050109">
    <property type="entry name" value="HTH-type_TetR-like_transc_reg"/>
</dbReference>
<dbReference type="PANTHER" id="PTHR30055">
    <property type="entry name" value="HTH-TYPE TRANSCRIPTIONAL REGULATOR RUTR"/>
    <property type="match status" value="1"/>
</dbReference>
<proteinExistence type="predicted"/>
<reference evidence="6" key="1">
    <citation type="submission" date="2021-04" db="EMBL/GenBank/DDBJ databases">
        <title>Genomics, taxonomy and metabolism of representatives of sulfur bacteria of the genus Thiothrix: Thiothrix fructosivorans QT, Thiothrix unzii A1T and three new species, Thiothrix subterranea sp. nov., Thiothrix litoralis sp. nov. and 'Candidatus Thiothrix anitrata' sp. nov.</title>
        <authorList>
            <person name="Ravin N.V."/>
            <person name="Smolyakov D."/>
            <person name="Rudenko T.S."/>
            <person name="Mardanov A.V."/>
            <person name="Beletsky A.V."/>
            <person name="Markov N.D."/>
            <person name="Fomenkov A.I."/>
            <person name="Roberts R.J."/>
            <person name="Karnachuk O.V."/>
            <person name="Novikov A."/>
            <person name="Grabovich M.Y."/>
        </authorList>
    </citation>
    <scope>NUCLEOTIDE SEQUENCE</scope>
    <source>
        <strain evidence="6">A1</strain>
    </source>
</reference>
<dbReference type="InterPro" id="IPR025996">
    <property type="entry name" value="MT1864/Rv1816-like_C"/>
</dbReference>
<dbReference type="PROSITE" id="PS50977">
    <property type="entry name" value="HTH_TETR_2"/>
    <property type="match status" value="1"/>
</dbReference>
<dbReference type="InterPro" id="IPR009057">
    <property type="entry name" value="Homeodomain-like_sf"/>
</dbReference>
<keyword evidence="1" id="KW-0805">Transcription regulation</keyword>
<dbReference type="Proteomes" id="UP000672009">
    <property type="component" value="Chromosome"/>
</dbReference>
<feature type="DNA-binding region" description="H-T-H motif" evidence="4">
    <location>
        <begin position="34"/>
        <end position="53"/>
    </location>
</feature>
<keyword evidence="3" id="KW-0804">Transcription</keyword>
<dbReference type="SUPFAM" id="SSF46689">
    <property type="entry name" value="Homeodomain-like"/>
    <property type="match status" value="1"/>
</dbReference>
<name>A0A975FB65_9GAMM</name>
<feature type="domain" description="HTH tetR-type" evidence="5">
    <location>
        <begin position="11"/>
        <end position="71"/>
    </location>
</feature>
<evidence type="ECO:0000256" key="2">
    <source>
        <dbReference type="ARBA" id="ARBA00023125"/>
    </source>
</evidence>
<keyword evidence="7" id="KW-1185">Reference proteome</keyword>
<evidence type="ECO:0000256" key="1">
    <source>
        <dbReference type="ARBA" id="ARBA00023015"/>
    </source>
</evidence>
<evidence type="ECO:0000256" key="4">
    <source>
        <dbReference type="PROSITE-ProRule" id="PRU00335"/>
    </source>
</evidence>
<evidence type="ECO:0000313" key="7">
    <source>
        <dbReference type="Proteomes" id="UP000672009"/>
    </source>
</evidence>
<dbReference type="KEGG" id="tun:J9260_06550"/>
<dbReference type="InterPro" id="IPR001647">
    <property type="entry name" value="HTH_TetR"/>
</dbReference>
<dbReference type="SUPFAM" id="SSF48498">
    <property type="entry name" value="Tetracyclin repressor-like, C-terminal domain"/>
    <property type="match status" value="1"/>
</dbReference>
<dbReference type="AlphaFoldDB" id="A0A975FB65"/>
<sequence>MQEKRTSYHHTDLAEALIRETDMLLAEGKLDDITLQELGKRLGVAPSAPYRHFASKNLLFCAVATRACGHFRDLLHAVRIQVGLPPEVRLQQMVMTYFSFALENPDRYRLLFREPLVGENQTPALAESRARSFEELLLMLAECQNAGVIRQDDREQQALFVWSTMHGMSSLLVDKHLRLGETQDNCIAFLCESILRGLAVSTLP</sequence>
<gene>
    <name evidence="6" type="ORF">J9260_06550</name>
</gene>
<dbReference type="Pfam" id="PF13305">
    <property type="entry name" value="TetR_C_33"/>
    <property type="match status" value="1"/>
</dbReference>
<organism evidence="6 7">
    <name type="scientific">Thiothrix unzii</name>
    <dbReference type="NCBI Taxonomy" id="111769"/>
    <lineage>
        <taxon>Bacteria</taxon>
        <taxon>Pseudomonadati</taxon>
        <taxon>Pseudomonadota</taxon>
        <taxon>Gammaproteobacteria</taxon>
        <taxon>Thiotrichales</taxon>
        <taxon>Thiotrichaceae</taxon>
        <taxon>Thiothrix</taxon>
    </lineage>
</organism>
<evidence type="ECO:0000313" key="6">
    <source>
        <dbReference type="EMBL" id="QTR54745.1"/>
    </source>
</evidence>
<evidence type="ECO:0000256" key="3">
    <source>
        <dbReference type="ARBA" id="ARBA00023163"/>
    </source>
</evidence>
<dbReference type="InterPro" id="IPR036271">
    <property type="entry name" value="Tet_transcr_reg_TetR-rel_C_sf"/>
</dbReference>
<dbReference type="Pfam" id="PF00440">
    <property type="entry name" value="TetR_N"/>
    <property type="match status" value="1"/>
</dbReference>
<dbReference type="GO" id="GO:0000976">
    <property type="term" value="F:transcription cis-regulatory region binding"/>
    <property type="evidence" value="ECO:0007669"/>
    <property type="project" value="TreeGrafter"/>
</dbReference>
<dbReference type="RefSeq" id="WP_210220219.1">
    <property type="nucleotide sequence ID" value="NZ_CP072793.1"/>
</dbReference>
<dbReference type="Gene3D" id="1.10.357.10">
    <property type="entry name" value="Tetracycline Repressor, domain 2"/>
    <property type="match status" value="1"/>
</dbReference>
<keyword evidence="2 4" id="KW-0238">DNA-binding</keyword>
<evidence type="ECO:0000259" key="5">
    <source>
        <dbReference type="PROSITE" id="PS50977"/>
    </source>
</evidence>
<dbReference type="PANTHER" id="PTHR30055:SF220">
    <property type="entry name" value="TETR-FAMILY REGULATORY PROTEIN"/>
    <property type="match status" value="1"/>
</dbReference>
<accession>A0A975FB65</accession>
<protein>
    <submittedName>
        <fullName evidence="6">TetR/AcrR family transcriptional regulator</fullName>
    </submittedName>
</protein>